<evidence type="ECO:0000313" key="7">
    <source>
        <dbReference type="Proteomes" id="UP000282084"/>
    </source>
</evidence>
<reference evidence="6 7" key="1">
    <citation type="submission" date="2018-10" db="EMBL/GenBank/DDBJ databases">
        <title>Sequencing the genomes of 1000 actinobacteria strains.</title>
        <authorList>
            <person name="Klenk H.-P."/>
        </authorList>
    </citation>
    <scope>NUCLEOTIDE SEQUENCE [LARGE SCALE GENOMIC DNA]</scope>
    <source>
        <strain evidence="6 7">DSM 43800</strain>
    </source>
</reference>
<accession>A0A495VZE0</accession>
<evidence type="ECO:0000256" key="3">
    <source>
        <dbReference type="SAM" id="MobiDB-lite"/>
    </source>
</evidence>
<evidence type="ECO:0000256" key="4">
    <source>
        <dbReference type="SAM" id="SignalP"/>
    </source>
</evidence>
<organism evidence="6 7">
    <name type="scientific">Saccharothrix australiensis</name>
    <dbReference type="NCBI Taxonomy" id="2072"/>
    <lineage>
        <taxon>Bacteria</taxon>
        <taxon>Bacillati</taxon>
        <taxon>Actinomycetota</taxon>
        <taxon>Actinomycetes</taxon>
        <taxon>Pseudonocardiales</taxon>
        <taxon>Pseudonocardiaceae</taxon>
        <taxon>Saccharothrix</taxon>
    </lineage>
</organism>
<keyword evidence="4" id="KW-0732">Signal</keyword>
<sequence>MFNRVQLIALTTTLSASAITAVATPAVADIAVRLPELRQERSVPGDPVPVRPLPDDEAAQRAVKSPEPVRWPVAARAEVDLSAVDGQRGLAASGDSPVRVARVDAPALAQRSATPGGRVAVETFDRSAAEKAGLDGVLVRVADRDGGKLSVRLDYSGFAGAFGADYGSRLRFEMLPECALSTPDKEECRVGTPLRTDNNTGERALTAEVEMPAAHARSAGVLLAATAGTSGSGGDYGATPLAPSGSWNAGGSSGDFSYSYPFKLPAVPGGPLPSIALGYSSGSVDGRTSATNNQASVVGDGWELSGGGYIERRYKGCAEDLGGNQGQTKTGDLCWATDNATLVLGGVSSELVWNGTEGLWHPKNDDGSRIQKLTGAANGDNDGEHWKVTATDGTQYFLGLNRLPGWVAGKPETNSAWTTPVFGNNDGEPCKAGAFADSWCQQVWRWNVDLMIDPRGNATTYYYDTEVNHYGRNNTVSATTPYVRAGLVRRIEYGLRSNALFAAPPARVWFDTAERCLPGGSITCAPEQLNSSTAGSWPDVPADALCAAGAPCDDHAPAFFSRKRLVKVLTQIRRDDVTGDAQFKDVESWALRHEFPATGDGLSPSLWLAGIKHTGHVGGTASTPEMTFGGTAMPNRVDSLEGLAPITRYRITGISNETGGYTAIGYSGPDCRRADRMPASPEYNTLRCYPTRWSPPNYPEPIVDWFHKYVVTQVIEDDRTGGSALLRTSYEYLGDPAWHYDENDFGTAEQRTWSSWRGYGVVRTLAGEPTGVQSITETLYLRGMDGDTLPGGTKRDVHVADADGGSIEDHERLQGFVREARQYQGGKIVSATVNDPWLHGPTATNGDDRAFLLKTGVVRGRTLLADNTWRRTQVSTTFNRQGLTEQVDDAGDTAVIGDEKCTRTTYARNEGAWLLNAASRVRTIAVACSAGDGAATDVVTDVRSSFDNQAHGAAPTRGEVTTAERWNGTGWQVVAKTKYDDYGRPVEAYDAANNKSTTAYAPAADFPARTVTTTNPLNHTSTNTFEPAFGAPVKEVGPNNEAVNLAYDPLGRLSKVWLLGRGTDKTPNTEYTYDYRTDAPTVVTTKSLLENQTYSTSYKLYDGLLRERQTQVPAIAGGRVLTDTWYDGRGAAWKTNAAYYNEDAPAPALHGVLDNAVPNQTVTQFDQLGRATAVIYRKLDVEQWRTTNAYEGDRTHTTPPAGNTAFTVIKDAQGNVVERRQYHGATTSGDFDATTYAYTRKGQLDTVTDAAGNQWRYEYDLLGRKAKDHDPDRGTTTYAYNDLDQVVSTTDARGKTVATVYDVLGRKISQHDGSTTGTKLAEWTYDTLKKGLLTESIRYLNGKAYSRKVGFYDALNRPTSNITTIPTGEGGLTGTYTFRTGYTPVTGLVSMTTMPAAGGLDGEAILTNYNEFDMPVKTYGHQTYAKEHLYSKYGETLRLTLGDGTNSAWVTNNYQEGTRRLEQTIIDRNTTTGFRLADRTYSYDPSGNIKRIADQPTGGPQDVQCFDYDHLRRMNRAYTSASGDCTVQPSTTNLGGTAPYWYDYTFDKTGNRVSEVKHTAQGDTTRTSTYPAAGTARPHSVLSVDQAGPSGTSRDEFTYDEVGNTKARKVGGSTQTLEWDVEGRLTKAIEADGKTSEYVYDASGARFMKKEPGRTTLYLPGTELVLDTGNNTVKGKRYYSHAGSTVAVRTAGAGLDFLLADHQGTASLSVGGGNLAVTRRYTDPFGNSRGTVPGTWPDDKGFVGGTQDRTGLVHLGARQYDPATGRFLSVDPIMDTTDPQQINGYSYANNSPVSDSDPGGLRNCGPDGVLCGYDPRMFDQGDGSKAAKDAARQQWSREKAVYTAINRYYDSVKRNRAATDRAAAAKHGMSDEEYRETKAVASSNKSWWDVVAEQAGDIVLDLIGYNDVRDCFTKGDLWACAGLIPWGKFLKVIKSAARVISAIASANRWTDKVRDARSRIRKVEETAEQMRRAEPGSACKINSFVQGTQVLMADGSSKPIEQIKIGDRVLAWDQRTGETAAKPVTATILGDGLKHLVELTIDTRDGARTVTATGNHPFWSPDAEKWVLTAELKAGDRLLTHSGDVAAVAATSHWFQPQQVNNLTVDENHTYYVIAGGTPILVHNDDGSSMIGANGTQITSSTVWQRGALRIDVENPSPGGRPGQMHLQVQVNGVKSSDAPKYQYNFEARQFDGLPKSLQKELAKTDFERGVTKGLGFLGEPC</sequence>
<name>A0A495VZE0_9PSEU</name>
<dbReference type="InterPro" id="IPR022385">
    <property type="entry name" value="Rhs_assc_core"/>
</dbReference>
<gene>
    <name evidence="6" type="ORF">C8E97_2704</name>
</gene>
<evidence type="ECO:0000259" key="5">
    <source>
        <dbReference type="SMART" id="SM00306"/>
    </source>
</evidence>
<keyword evidence="2" id="KW-0175">Coiled coil</keyword>
<dbReference type="Pfam" id="PF05593">
    <property type="entry name" value="RHS_repeat"/>
    <property type="match status" value="1"/>
</dbReference>
<feature type="coiled-coil region" evidence="2">
    <location>
        <begin position="1946"/>
        <end position="1973"/>
    </location>
</feature>
<dbReference type="NCBIfam" id="TIGR01643">
    <property type="entry name" value="YD_repeat_2x"/>
    <property type="match status" value="3"/>
</dbReference>
<evidence type="ECO:0000256" key="1">
    <source>
        <dbReference type="ARBA" id="ARBA00022737"/>
    </source>
</evidence>
<dbReference type="InterPro" id="IPR003587">
    <property type="entry name" value="Hint_dom_N"/>
</dbReference>
<dbReference type="SMART" id="SM00306">
    <property type="entry name" value="HintN"/>
    <property type="match status" value="1"/>
</dbReference>
<feature type="region of interest" description="Disordered" evidence="3">
    <location>
        <begin position="1556"/>
        <end position="1596"/>
    </location>
</feature>
<dbReference type="SUPFAM" id="SSF51294">
    <property type="entry name" value="Hedgehog/intein (Hint) domain"/>
    <property type="match status" value="1"/>
</dbReference>
<feature type="chain" id="PRO_5019783629" evidence="4">
    <location>
        <begin position="29"/>
        <end position="2222"/>
    </location>
</feature>
<dbReference type="Proteomes" id="UP000282084">
    <property type="component" value="Unassembled WGS sequence"/>
</dbReference>
<dbReference type="InterPro" id="IPR036844">
    <property type="entry name" value="Hint_dom_sf"/>
</dbReference>
<keyword evidence="1" id="KW-0677">Repeat</keyword>
<evidence type="ECO:0000313" key="6">
    <source>
        <dbReference type="EMBL" id="RKT54107.1"/>
    </source>
</evidence>
<evidence type="ECO:0000256" key="2">
    <source>
        <dbReference type="SAM" id="Coils"/>
    </source>
</evidence>
<dbReference type="InterPro" id="IPR056823">
    <property type="entry name" value="TEN-like_YD-shell"/>
</dbReference>
<feature type="region of interest" description="Disordered" evidence="3">
    <location>
        <begin position="40"/>
        <end position="66"/>
    </location>
</feature>
<dbReference type="NCBIfam" id="TIGR03696">
    <property type="entry name" value="Rhs_assc_core"/>
    <property type="match status" value="1"/>
</dbReference>
<dbReference type="Pfam" id="PF07591">
    <property type="entry name" value="PT-HINT"/>
    <property type="match status" value="1"/>
</dbReference>
<feature type="signal peptide" evidence="4">
    <location>
        <begin position="1"/>
        <end position="28"/>
    </location>
</feature>
<dbReference type="Gene3D" id="2.180.10.10">
    <property type="entry name" value="RHS repeat-associated core"/>
    <property type="match status" value="2"/>
</dbReference>
<dbReference type="InterPro" id="IPR031325">
    <property type="entry name" value="RHS_repeat"/>
</dbReference>
<dbReference type="Gene3D" id="2.170.16.10">
    <property type="entry name" value="Hedgehog/Intein (Hint) domain"/>
    <property type="match status" value="1"/>
</dbReference>
<dbReference type="OrthoDB" id="291011at2"/>
<protein>
    <submittedName>
        <fullName evidence="6">RHS repeat-associated protein</fullName>
    </submittedName>
</protein>
<dbReference type="Pfam" id="PF25023">
    <property type="entry name" value="TEN_YD-shell"/>
    <property type="match status" value="1"/>
</dbReference>
<dbReference type="CDD" id="cd00081">
    <property type="entry name" value="Hint"/>
    <property type="match status" value="1"/>
</dbReference>
<dbReference type="EMBL" id="RBXO01000001">
    <property type="protein sequence ID" value="RKT54107.1"/>
    <property type="molecule type" value="Genomic_DNA"/>
</dbReference>
<dbReference type="PANTHER" id="PTHR32305">
    <property type="match status" value="1"/>
</dbReference>
<feature type="domain" description="Hint" evidence="5">
    <location>
        <begin position="1981"/>
        <end position="2082"/>
    </location>
</feature>
<comment type="caution">
    <text evidence="6">The sequence shown here is derived from an EMBL/GenBank/DDBJ whole genome shotgun (WGS) entry which is preliminary data.</text>
</comment>
<dbReference type="InterPro" id="IPR006530">
    <property type="entry name" value="YD"/>
</dbReference>
<dbReference type="PANTHER" id="PTHR32305:SF17">
    <property type="entry name" value="TRNA NUCLEASE WAPA"/>
    <property type="match status" value="1"/>
</dbReference>
<dbReference type="RefSeq" id="WP_147455096.1">
    <property type="nucleotide sequence ID" value="NZ_RBXO01000001.1"/>
</dbReference>
<dbReference type="InterPro" id="IPR050708">
    <property type="entry name" value="T6SS_VgrG/RHS"/>
</dbReference>
<proteinExistence type="predicted"/>
<feature type="compositionally biased region" description="Polar residues" evidence="3">
    <location>
        <begin position="1561"/>
        <end position="1570"/>
    </location>
</feature>
<keyword evidence="7" id="KW-1185">Reference proteome</keyword>